<reference evidence="1 2" key="1">
    <citation type="submission" date="2024-02" db="EMBL/GenBank/DDBJ databases">
        <title>Rhodopirellula caenicola NBRC 110016.</title>
        <authorList>
            <person name="Ichikawa N."/>
            <person name="Katano-Makiyama Y."/>
            <person name="Hidaka K."/>
        </authorList>
    </citation>
    <scope>NUCLEOTIDE SEQUENCE [LARGE SCALE GENOMIC DNA]</scope>
    <source>
        <strain evidence="1 2">NBRC 110016</strain>
    </source>
</reference>
<organism evidence="1 2">
    <name type="scientific">Novipirellula caenicola</name>
    <dbReference type="NCBI Taxonomy" id="1536901"/>
    <lineage>
        <taxon>Bacteria</taxon>
        <taxon>Pseudomonadati</taxon>
        <taxon>Planctomycetota</taxon>
        <taxon>Planctomycetia</taxon>
        <taxon>Pirellulales</taxon>
        <taxon>Pirellulaceae</taxon>
        <taxon>Novipirellula</taxon>
    </lineage>
</organism>
<gene>
    <name evidence="1" type="ORF">Rcae01_06766</name>
</gene>
<dbReference type="EMBL" id="BAABRO010000051">
    <property type="protein sequence ID" value="GAA5511250.1"/>
    <property type="molecule type" value="Genomic_DNA"/>
</dbReference>
<accession>A0ABP9W414</accession>
<evidence type="ECO:0000313" key="2">
    <source>
        <dbReference type="Proteomes" id="UP001416858"/>
    </source>
</evidence>
<evidence type="ECO:0000313" key="1">
    <source>
        <dbReference type="EMBL" id="GAA5511250.1"/>
    </source>
</evidence>
<comment type="caution">
    <text evidence="1">The sequence shown here is derived from an EMBL/GenBank/DDBJ whole genome shotgun (WGS) entry which is preliminary data.</text>
</comment>
<dbReference type="Proteomes" id="UP001416858">
    <property type="component" value="Unassembled WGS sequence"/>
</dbReference>
<keyword evidence="2" id="KW-1185">Reference proteome</keyword>
<sequence>MSDSGYRLQPGDYRQQFAEFLDRLASGAVDSEEWSSFIVTHYNDEQVEDARRMTARMGCGYMDEELDSDPGRARLRTWAEQLRASNDA</sequence>
<name>A0ABP9W414_9BACT</name>
<proteinExistence type="predicted"/>
<evidence type="ECO:0008006" key="3">
    <source>
        <dbReference type="Google" id="ProtNLM"/>
    </source>
</evidence>
<protein>
    <recommendedName>
        <fullName evidence="3">CdiI immunity protein domain-containing protein</fullName>
    </recommendedName>
</protein>